<evidence type="ECO:0000313" key="5">
    <source>
        <dbReference type="Proteomes" id="UP000298416"/>
    </source>
</evidence>
<keyword evidence="5" id="KW-1185">Reference proteome</keyword>
<organism evidence="4">
    <name type="scientific">Salvia splendens</name>
    <name type="common">Scarlet sage</name>
    <dbReference type="NCBI Taxonomy" id="180675"/>
    <lineage>
        <taxon>Eukaryota</taxon>
        <taxon>Viridiplantae</taxon>
        <taxon>Streptophyta</taxon>
        <taxon>Embryophyta</taxon>
        <taxon>Tracheophyta</taxon>
        <taxon>Spermatophyta</taxon>
        <taxon>Magnoliopsida</taxon>
        <taxon>eudicotyledons</taxon>
        <taxon>Gunneridae</taxon>
        <taxon>Pentapetalae</taxon>
        <taxon>asterids</taxon>
        <taxon>lamiids</taxon>
        <taxon>Lamiales</taxon>
        <taxon>Lamiaceae</taxon>
        <taxon>Nepetoideae</taxon>
        <taxon>Mentheae</taxon>
        <taxon>Salviinae</taxon>
        <taxon>Salvia</taxon>
        <taxon>Salvia subgen. Calosphace</taxon>
        <taxon>core Calosphace</taxon>
    </lineage>
</organism>
<reference evidence="4" key="2">
    <citation type="submission" date="2020-08" db="EMBL/GenBank/DDBJ databases">
        <title>Plant Genome Project.</title>
        <authorList>
            <person name="Zhang R.-G."/>
        </authorList>
    </citation>
    <scope>NUCLEOTIDE SEQUENCE</scope>
    <source>
        <strain evidence="4">Huo1</strain>
        <tissue evidence="4">Leaf</tissue>
    </source>
</reference>
<keyword evidence="1" id="KW-0479">Metal-binding</keyword>
<proteinExistence type="predicted"/>
<dbReference type="InterPro" id="IPR001841">
    <property type="entry name" value="Znf_RING"/>
</dbReference>
<dbReference type="EMBL" id="PNBA02000004">
    <property type="protein sequence ID" value="KAG6428243.1"/>
    <property type="molecule type" value="Genomic_DNA"/>
</dbReference>
<dbReference type="PROSITE" id="PS50089">
    <property type="entry name" value="ZF_RING_2"/>
    <property type="match status" value="1"/>
</dbReference>
<dbReference type="Proteomes" id="UP000298416">
    <property type="component" value="Unassembled WGS sequence"/>
</dbReference>
<protein>
    <recommendedName>
        <fullName evidence="3">RING-type domain-containing protein</fullName>
    </recommendedName>
</protein>
<dbReference type="InterPro" id="IPR046934">
    <property type="entry name" value="PIR2-like"/>
</dbReference>
<keyword evidence="1" id="KW-0863">Zinc-finger</keyword>
<dbReference type="GO" id="GO:0008270">
    <property type="term" value="F:zinc ion binding"/>
    <property type="evidence" value="ECO:0007669"/>
    <property type="project" value="UniProtKB-KW"/>
</dbReference>
<dbReference type="SUPFAM" id="SSF57850">
    <property type="entry name" value="RING/U-box"/>
    <property type="match status" value="1"/>
</dbReference>
<evidence type="ECO:0000256" key="1">
    <source>
        <dbReference type="PROSITE-ProRule" id="PRU00175"/>
    </source>
</evidence>
<dbReference type="PANTHER" id="PTHR46405">
    <property type="entry name" value="OS05G0141500 PROTEIN"/>
    <property type="match status" value="1"/>
</dbReference>
<feature type="coiled-coil region" evidence="2">
    <location>
        <begin position="250"/>
        <end position="326"/>
    </location>
</feature>
<dbReference type="Gene3D" id="3.30.40.10">
    <property type="entry name" value="Zinc/RING finger domain, C3HC4 (zinc finger)"/>
    <property type="match status" value="1"/>
</dbReference>
<name>A0A8X8Y957_SALSN</name>
<dbReference type="AlphaFoldDB" id="A0A8X8Y957"/>
<gene>
    <name evidence="4" type="ORF">SASPL_112494</name>
</gene>
<keyword evidence="1" id="KW-0862">Zinc</keyword>
<dbReference type="CDD" id="cd23128">
    <property type="entry name" value="RING-HC_MIP1-like"/>
    <property type="match status" value="1"/>
</dbReference>
<dbReference type="InterPro" id="IPR013083">
    <property type="entry name" value="Znf_RING/FYVE/PHD"/>
</dbReference>
<dbReference type="Pfam" id="PF13920">
    <property type="entry name" value="zf-C3HC4_3"/>
    <property type="match status" value="1"/>
</dbReference>
<feature type="domain" description="RING-type" evidence="3">
    <location>
        <begin position="401"/>
        <end position="441"/>
    </location>
</feature>
<evidence type="ECO:0000256" key="2">
    <source>
        <dbReference type="SAM" id="Coils"/>
    </source>
</evidence>
<reference evidence="4" key="1">
    <citation type="submission" date="2018-01" db="EMBL/GenBank/DDBJ databases">
        <authorList>
            <person name="Mao J.F."/>
        </authorList>
    </citation>
    <scope>NUCLEOTIDE SEQUENCE</scope>
    <source>
        <strain evidence="4">Huo1</strain>
        <tissue evidence="4">Leaf</tissue>
    </source>
</reference>
<keyword evidence="2" id="KW-0175">Coiled coil</keyword>
<dbReference type="PANTHER" id="PTHR46405:SF9">
    <property type="entry name" value="E3 UBIQUITIN-PROTEIN LIGASE RF298"/>
    <property type="match status" value="1"/>
</dbReference>
<comment type="caution">
    <text evidence="4">The sequence shown here is derived from an EMBL/GenBank/DDBJ whole genome shotgun (WGS) entry which is preliminary data.</text>
</comment>
<sequence>MEWSEDTIKEQDKEEFHGSDWENPVACHIEELLTKNLSATLCSAVKKIVESGYTKEVAERAILLAPCSMVAEPSRVDYTLLEMICVLREVRPSLSVSETMWRLLISDLSLVQADGGTVRGSCSQEASGDCQALPQAKDYYSSIRFDETLQEYIVEDIKDEAIRILVPHKCTIEKELQGWTEWANEKVMQAAQRLGKDRAELKMFRQEKEEKEKLKKEKQALVDSTVKQLLELEYAMTNATGQIQVDNCTIARLKEENALLMNDMEAANMQAMRVATNLHSATEREQETLRKMQSLDADKAIIQDQLTELKHQIAALNNRLEKARGRKDQFKFLPFYHFRHCGSRRRRRTQKPKMKLESEKSKIAAFNLGFPRSALPNASKRLAVFQGKFCEAPDVKPERECIVCLSNEIAVVFIPCAHQVLCAQCNLIHEKQGMTDCPSCRTAIQKRVCVCVSYRPD</sequence>
<evidence type="ECO:0000259" key="3">
    <source>
        <dbReference type="PROSITE" id="PS50089"/>
    </source>
</evidence>
<accession>A0A8X8Y957</accession>
<evidence type="ECO:0000313" key="4">
    <source>
        <dbReference type="EMBL" id="KAG6428243.1"/>
    </source>
</evidence>